<dbReference type="Proteomes" id="UP000226031">
    <property type="component" value="Unassembled WGS sequence"/>
</dbReference>
<accession>A0A2B7ZRU6</accession>
<proteinExistence type="predicted"/>
<dbReference type="EMBL" id="PDND01000017">
    <property type="protein sequence ID" value="PGH35722.1"/>
    <property type="molecule type" value="Genomic_DNA"/>
</dbReference>
<protein>
    <submittedName>
        <fullName evidence="1">Uncharacterized protein</fullName>
    </submittedName>
</protein>
<organism evidence="1 2">
    <name type="scientific">[Emmonsia] crescens</name>
    <dbReference type="NCBI Taxonomy" id="73230"/>
    <lineage>
        <taxon>Eukaryota</taxon>
        <taxon>Fungi</taxon>
        <taxon>Dikarya</taxon>
        <taxon>Ascomycota</taxon>
        <taxon>Pezizomycotina</taxon>
        <taxon>Eurotiomycetes</taxon>
        <taxon>Eurotiomycetidae</taxon>
        <taxon>Onygenales</taxon>
        <taxon>Ajellomycetaceae</taxon>
        <taxon>Emergomyces</taxon>
    </lineage>
</organism>
<dbReference type="AlphaFoldDB" id="A0A2B7ZRU6"/>
<evidence type="ECO:0000313" key="1">
    <source>
        <dbReference type="EMBL" id="PGH35722.1"/>
    </source>
</evidence>
<evidence type="ECO:0000313" key="2">
    <source>
        <dbReference type="Proteomes" id="UP000226031"/>
    </source>
</evidence>
<comment type="caution">
    <text evidence="1">The sequence shown here is derived from an EMBL/GenBank/DDBJ whole genome shotgun (WGS) entry which is preliminary data.</text>
</comment>
<dbReference type="VEuPathDB" id="FungiDB:EMCG_07923"/>
<reference evidence="1 2" key="1">
    <citation type="submission" date="2017-10" db="EMBL/GenBank/DDBJ databases">
        <title>Comparative genomics in systemic dimorphic fungi from Ajellomycetaceae.</title>
        <authorList>
            <person name="Munoz J.F."/>
            <person name="Mcewen J.G."/>
            <person name="Clay O.K."/>
            <person name="Cuomo C.A."/>
        </authorList>
    </citation>
    <scope>NUCLEOTIDE SEQUENCE [LARGE SCALE GENOMIC DNA]</scope>
    <source>
        <strain evidence="1 2">UAMH4076</strain>
    </source>
</reference>
<keyword evidence="2" id="KW-1185">Reference proteome</keyword>
<sequence length="416" mass="47187">MLPHLRIVLRRPARWNWVLERPQLALTGVPPNPATATCQLGGSWISIFRRGYAVSPMQQSIDSRPLVLKTEIRDGVECRTPLSPFELNELLAGRFPAAYGDSSICLGDVPSELFRGIVDAFDPFNETNWDEKPSGHIFFDRKSSQMSVFRAPTLVHEAAARSIKDQIDKMIWAKVQDDKFQGFINAAVLPLEDTAEFTTKVPDYLLGYQPEDAPEVRPLFIAEVGYSETYQDLVKAMKSWIQGMDHVKQALLVKFTETPKYSTSRILEQLPQNVVDNAKRYATDRSLLSMDVHEGKLEINGCSFVGRTTAFVEKWTRDADSGKAVVGDRIHFYDSAKSIEQMVEQVSQKLVIDFAEFDITDKELQGESMVVNLRDWVSRIDKARKNMACFRFHHLLLHHIVKPQDGKAEGPSEKKK</sequence>
<gene>
    <name evidence="1" type="ORF">GX50_01435</name>
</gene>
<name>A0A2B7ZRU6_9EURO</name>